<dbReference type="Pfam" id="PF08780">
    <property type="entry name" value="NTase_sub_bind"/>
    <property type="match status" value="1"/>
</dbReference>
<proteinExistence type="predicted"/>
<gene>
    <name evidence="1" type="ORF">CLCHR_22900</name>
</gene>
<dbReference type="Gene3D" id="1.20.120.330">
    <property type="entry name" value="Nucleotidyltransferases domain 2"/>
    <property type="match status" value="1"/>
</dbReference>
<dbReference type="SUPFAM" id="SSF81593">
    <property type="entry name" value="Nucleotidyltransferase substrate binding subunit/domain"/>
    <property type="match status" value="1"/>
</dbReference>
<accession>A0A1V4IQ21</accession>
<dbReference type="InterPro" id="IPR010235">
    <property type="entry name" value="HepT"/>
</dbReference>
<comment type="caution">
    <text evidence="1">The sequence shown here is derived from an EMBL/GenBank/DDBJ whole genome shotgun (WGS) entry which is preliminary data.</text>
</comment>
<evidence type="ECO:0000313" key="1">
    <source>
        <dbReference type="EMBL" id="OPJ61885.1"/>
    </source>
</evidence>
<dbReference type="NCBIfam" id="TIGR01987">
    <property type="entry name" value="HI0074"/>
    <property type="match status" value="1"/>
</dbReference>
<reference evidence="1 2" key="1">
    <citation type="submission" date="2017-03" db="EMBL/GenBank/DDBJ databases">
        <title>Genome sequence of Clostridium chromiireducens DSM 23318.</title>
        <authorList>
            <person name="Poehlein A."/>
            <person name="Daniel R."/>
        </authorList>
    </citation>
    <scope>NUCLEOTIDE SEQUENCE [LARGE SCALE GENOMIC DNA]</scope>
    <source>
        <strain evidence="1 2">DSM 23318</strain>
    </source>
</reference>
<keyword evidence="2" id="KW-1185">Reference proteome</keyword>
<keyword evidence="1" id="KW-0808">Transferase</keyword>
<organism evidence="1 2">
    <name type="scientific">Clostridium chromiireducens</name>
    <dbReference type="NCBI Taxonomy" id="225345"/>
    <lineage>
        <taxon>Bacteria</taxon>
        <taxon>Bacillati</taxon>
        <taxon>Bacillota</taxon>
        <taxon>Clostridia</taxon>
        <taxon>Eubacteriales</taxon>
        <taxon>Clostridiaceae</taxon>
        <taxon>Clostridium</taxon>
    </lineage>
</organism>
<name>A0A1V4IQ21_9CLOT</name>
<dbReference type="RefSeq" id="WP_242966018.1">
    <property type="nucleotide sequence ID" value="NZ_MZGT01000027.1"/>
</dbReference>
<protein>
    <submittedName>
        <fullName evidence="1">Nucleotidyltransferase substrate binding protein like protein</fullName>
    </submittedName>
</protein>
<dbReference type="STRING" id="225345.CLCHR_22900"/>
<dbReference type="GO" id="GO:0016740">
    <property type="term" value="F:transferase activity"/>
    <property type="evidence" value="ECO:0007669"/>
    <property type="project" value="UniProtKB-KW"/>
</dbReference>
<sequence>MDKRLNEKLNDFGKALLRLSEAIDESKNNSKSSTLKDGVIQRFEFCYEICWKLIKYYLENEGIQEAKSPKSTFREGFKIGIIEDGEDWIDMLNDRNLTSHVYDEEVALDIYEKIISKYFRQMNDMYILLKSKVVD</sequence>
<dbReference type="Proteomes" id="UP000191056">
    <property type="component" value="Unassembled WGS sequence"/>
</dbReference>
<dbReference type="EMBL" id="MZGT01000027">
    <property type="protein sequence ID" value="OPJ61885.1"/>
    <property type="molecule type" value="Genomic_DNA"/>
</dbReference>
<evidence type="ECO:0000313" key="2">
    <source>
        <dbReference type="Proteomes" id="UP000191056"/>
    </source>
</evidence>
<dbReference type="AlphaFoldDB" id="A0A1V4IQ21"/>